<dbReference type="EMBL" id="JAVHJL010000001">
    <property type="protein sequence ID" value="KAK6511820.1"/>
    <property type="molecule type" value="Genomic_DNA"/>
</dbReference>
<evidence type="ECO:0000256" key="2">
    <source>
        <dbReference type="ARBA" id="ARBA00004434"/>
    </source>
</evidence>
<evidence type="ECO:0000256" key="4">
    <source>
        <dbReference type="ARBA" id="ARBA00018632"/>
    </source>
</evidence>
<keyword evidence="13" id="KW-0472">Membrane</keyword>
<comment type="similarity">
    <text evidence="3">Belongs to the complex I NDUFB11 subunit family.</text>
</comment>
<dbReference type="Proteomes" id="UP001370758">
    <property type="component" value="Unassembled WGS sequence"/>
</dbReference>
<keyword evidence="19" id="KW-1185">Reference proteome</keyword>
<evidence type="ECO:0000256" key="12">
    <source>
        <dbReference type="ARBA" id="ARBA00023128"/>
    </source>
</evidence>
<keyword evidence="12" id="KW-0496">Mitochondrion</keyword>
<name>A0AAV9WQP8_9PEZI</name>
<comment type="caution">
    <text evidence="18">The sequence shown here is derived from an EMBL/GenBank/DDBJ whole genome shotgun (WGS) entry which is preliminary data.</text>
</comment>
<evidence type="ECO:0000256" key="17">
    <source>
        <dbReference type="SAM" id="MobiDB-lite"/>
    </source>
</evidence>
<evidence type="ECO:0000256" key="3">
    <source>
        <dbReference type="ARBA" id="ARBA00008915"/>
    </source>
</evidence>
<evidence type="ECO:0000256" key="14">
    <source>
        <dbReference type="ARBA" id="ARBA00030753"/>
    </source>
</evidence>
<evidence type="ECO:0000256" key="11">
    <source>
        <dbReference type="ARBA" id="ARBA00022989"/>
    </source>
</evidence>
<accession>A0AAV9WQP8</accession>
<evidence type="ECO:0000313" key="19">
    <source>
        <dbReference type="Proteomes" id="UP001370758"/>
    </source>
</evidence>
<protein>
    <recommendedName>
        <fullName evidence="4">NADH dehydrogenase [ubiquinone] 1 beta subcomplex subunit 11, mitochondrial</fullName>
    </recommendedName>
    <alternativeName>
        <fullName evidence="15">Complex I-ESSS</fullName>
    </alternativeName>
    <alternativeName>
        <fullName evidence="14">NADH-ubiquinone oxidoreductase ESSS subunit</fullName>
    </alternativeName>
</protein>
<comment type="subunit">
    <text evidence="16">Complex I is composed of 45 different subunits. Interacts with BCAP31.</text>
</comment>
<keyword evidence="10" id="KW-0249">Electron transport</keyword>
<proteinExistence type="inferred from homology"/>
<organism evidence="18 19">
    <name type="scientific">Arthrobotrys musiformis</name>
    <dbReference type="NCBI Taxonomy" id="47236"/>
    <lineage>
        <taxon>Eukaryota</taxon>
        <taxon>Fungi</taxon>
        <taxon>Dikarya</taxon>
        <taxon>Ascomycota</taxon>
        <taxon>Pezizomycotina</taxon>
        <taxon>Orbiliomycetes</taxon>
        <taxon>Orbiliales</taxon>
        <taxon>Orbiliaceae</taxon>
        <taxon>Arthrobotrys</taxon>
    </lineage>
</organism>
<dbReference type="AlphaFoldDB" id="A0AAV9WQP8"/>
<evidence type="ECO:0000256" key="7">
    <source>
        <dbReference type="ARBA" id="ARBA00022692"/>
    </source>
</evidence>
<comment type="subcellular location">
    <subcellularLocation>
        <location evidence="2">Mitochondrion inner membrane</location>
        <topology evidence="2">Single-pass membrane protein</topology>
    </subcellularLocation>
</comment>
<comment type="function">
    <text evidence="1">Accessory subunit of the mitochondrial membrane respiratory chain NADH dehydrogenase (Complex I), that is believed not to be involved in catalysis. Complex I functions in the transfer of electrons from NADH to the respiratory chain. The immediate electron acceptor for the enzyme is believed to be ubiquinone.</text>
</comment>
<evidence type="ECO:0000256" key="5">
    <source>
        <dbReference type="ARBA" id="ARBA00022448"/>
    </source>
</evidence>
<feature type="compositionally biased region" description="Basic and acidic residues" evidence="17">
    <location>
        <begin position="45"/>
        <end position="58"/>
    </location>
</feature>
<feature type="region of interest" description="Disordered" evidence="17">
    <location>
        <begin position="25"/>
        <end position="66"/>
    </location>
</feature>
<evidence type="ECO:0000256" key="10">
    <source>
        <dbReference type="ARBA" id="ARBA00022982"/>
    </source>
</evidence>
<gene>
    <name evidence="18" type="ORF">TWF481_000726</name>
</gene>
<dbReference type="InterPro" id="IPR019329">
    <property type="entry name" value="NADH_UbQ_OxRdtase_ESSS_su"/>
</dbReference>
<dbReference type="GO" id="GO:0005743">
    <property type="term" value="C:mitochondrial inner membrane"/>
    <property type="evidence" value="ECO:0007669"/>
    <property type="project" value="UniProtKB-SubCell"/>
</dbReference>
<keyword evidence="7" id="KW-0812">Transmembrane</keyword>
<evidence type="ECO:0000256" key="15">
    <source>
        <dbReference type="ARBA" id="ARBA00031387"/>
    </source>
</evidence>
<evidence type="ECO:0000256" key="8">
    <source>
        <dbReference type="ARBA" id="ARBA00022792"/>
    </source>
</evidence>
<keyword evidence="5" id="KW-0813">Transport</keyword>
<keyword evidence="8" id="KW-0999">Mitochondrion inner membrane</keyword>
<evidence type="ECO:0000256" key="13">
    <source>
        <dbReference type="ARBA" id="ARBA00023136"/>
    </source>
</evidence>
<keyword evidence="9" id="KW-0809">Transit peptide</keyword>
<evidence type="ECO:0000256" key="9">
    <source>
        <dbReference type="ARBA" id="ARBA00022946"/>
    </source>
</evidence>
<dbReference type="PANTHER" id="PTHR40637:SF1">
    <property type="entry name" value="ESSS SUBUNIT OF NADH:UBIQUINONE OXIDOREDUCTASE (COMPLEX I) PROTEIN"/>
    <property type="match status" value="1"/>
</dbReference>
<sequence length="216" mass="23938">MPPRIPLPIRRSPLSSAVAGASLIRSPNTLPRPGAIRSLASTSSHSHDDHHDHGHHEEPYDEPSGWFLGVPPGETRPNEGWEKIMWYGFFGSLAAFSVALAYKPDTSIQTWALEEARRRLEKEGILPPPSGQTANSMYTIQNAILKSRGDIPLAYDEKTLSNEELDVKIVEQLKFAVASLEKEEDSGDADLERRKKWALTEAKKVIERGGIYGTGQ</sequence>
<keyword evidence="6" id="KW-0679">Respiratory chain</keyword>
<evidence type="ECO:0000256" key="6">
    <source>
        <dbReference type="ARBA" id="ARBA00022660"/>
    </source>
</evidence>
<evidence type="ECO:0000313" key="18">
    <source>
        <dbReference type="EMBL" id="KAK6511820.1"/>
    </source>
</evidence>
<reference evidence="18 19" key="1">
    <citation type="submission" date="2023-08" db="EMBL/GenBank/DDBJ databases">
        <authorList>
            <person name="Palmer J.M."/>
        </authorList>
    </citation>
    <scope>NUCLEOTIDE SEQUENCE [LARGE SCALE GENOMIC DNA]</scope>
    <source>
        <strain evidence="18 19">TWF481</strain>
    </source>
</reference>
<dbReference type="Pfam" id="PF10183">
    <property type="entry name" value="ESSS"/>
    <property type="match status" value="1"/>
</dbReference>
<evidence type="ECO:0000256" key="1">
    <source>
        <dbReference type="ARBA" id="ARBA00003195"/>
    </source>
</evidence>
<dbReference type="PANTHER" id="PTHR40637">
    <property type="entry name" value="ESSS SUBUNIT OF NADH:UBIQUINONE OXIDOREDUCTASE (COMPLEX I) PROTEIN"/>
    <property type="match status" value="1"/>
</dbReference>
<keyword evidence="11" id="KW-1133">Transmembrane helix</keyword>
<evidence type="ECO:0000256" key="16">
    <source>
        <dbReference type="ARBA" id="ARBA00046528"/>
    </source>
</evidence>